<organism evidence="2 3">
    <name type="scientific">Ectobacillus funiculus</name>
    <dbReference type="NCBI Taxonomy" id="137993"/>
    <lineage>
        <taxon>Bacteria</taxon>
        <taxon>Bacillati</taxon>
        <taxon>Bacillota</taxon>
        <taxon>Bacilli</taxon>
        <taxon>Bacillales</taxon>
        <taxon>Bacillaceae</taxon>
        <taxon>Ectobacillus</taxon>
    </lineage>
</organism>
<dbReference type="SUPFAM" id="SSF55594">
    <property type="entry name" value="HPr-like"/>
    <property type="match status" value="1"/>
</dbReference>
<dbReference type="Pfam" id="PF00381">
    <property type="entry name" value="PTS-HPr"/>
    <property type="match status" value="1"/>
</dbReference>
<feature type="domain" description="HPr" evidence="1">
    <location>
        <begin position="1"/>
        <end position="81"/>
    </location>
</feature>
<dbReference type="PROSITE" id="PS51350">
    <property type="entry name" value="PTS_HPR_DOM"/>
    <property type="match status" value="1"/>
</dbReference>
<sequence>MVKQTVLLQGDHHIKRISEIVQEANKFQSEMALYTPAYNKRINLKDTLGLLSLPLQRGAEVTVTAIGTDEQEAIAAIVNRL</sequence>
<dbReference type="PRINTS" id="PR00107">
    <property type="entry name" value="PHOSPHOCPHPR"/>
</dbReference>
<dbReference type="Proteomes" id="UP001589609">
    <property type="component" value="Unassembled WGS sequence"/>
</dbReference>
<gene>
    <name evidence="2" type="ORF">ACFFMS_25235</name>
</gene>
<accession>A0ABV5WM90</accession>
<dbReference type="RefSeq" id="WP_379951707.1">
    <property type="nucleotide sequence ID" value="NZ_JBHMAF010000194.1"/>
</dbReference>
<comment type="caution">
    <text evidence="2">The sequence shown here is derived from an EMBL/GenBank/DDBJ whole genome shotgun (WGS) entry which is preliminary data.</text>
</comment>
<dbReference type="InterPro" id="IPR000032">
    <property type="entry name" value="HPr-like"/>
</dbReference>
<dbReference type="Gene3D" id="3.30.1340.10">
    <property type="entry name" value="HPr-like"/>
    <property type="match status" value="1"/>
</dbReference>
<dbReference type="InterPro" id="IPR035895">
    <property type="entry name" value="HPr-like_sf"/>
</dbReference>
<protein>
    <submittedName>
        <fullName evidence="2">HPr family phosphocarrier protein</fullName>
    </submittedName>
</protein>
<evidence type="ECO:0000313" key="2">
    <source>
        <dbReference type="EMBL" id="MFB9761548.1"/>
    </source>
</evidence>
<proteinExistence type="predicted"/>
<dbReference type="EMBL" id="JBHMAF010000194">
    <property type="protein sequence ID" value="MFB9761548.1"/>
    <property type="molecule type" value="Genomic_DNA"/>
</dbReference>
<evidence type="ECO:0000313" key="3">
    <source>
        <dbReference type="Proteomes" id="UP001589609"/>
    </source>
</evidence>
<name>A0ABV5WM90_9BACI</name>
<evidence type="ECO:0000259" key="1">
    <source>
        <dbReference type="PROSITE" id="PS51350"/>
    </source>
</evidence>
<keyword evidence="3" id="KW-1185">Reference proteome</keyword>
<reference evidence="2 3" key="1">
    <citation type="submission" date="2024-09" db="EMBL/GenBank/DDBJ databases">
        <authorList>
            <person name="Sun Q."/>
            <person name="Mori K."/>
        </authorList>
    </citation>
    <scope>NUCLEOTIDE SEQUENCE [LARGE SCALE GENOMIC DNA]</scope>
    <source>
        <strain evidence="2 3">JCM 11201</strain>
    </source>
</reference>